<dbReference type="GO" id="GO:0030255">
    <property type="term" value="P:protein secretion by the type IV secretion system"/>
    <property type="evidence" value="ECO:0007669"/>
    <property type="project" value="InterPro"/>
</dbReference>
<keyword evidence="2" id="KW-0547">Nucleotide-binding</keyword>
<keyword evidence="13" id="KW-1185">Reference proteome</keyword>
<evidence type="ECO:0000256" key="1">
    <source>
        <dbReference type="ARBA" id="ARBA00022692"/>
    </source>
</evidence>
<dbReference type="Pfam" id="PF04610">
    <property type="entry name" value="TrbL"/>
    <property type="match status" value="1"/>
</dbReference>
<evidence type="ECO:0000256" key="7">
    <source>
        <dbReference type="SAM" id="Phobius"/>
    </source>
</evidence>
<feature type="non-terminal residue" evidence="11">
    <location>
        <position position="3238"/>
    </location>
</feature>
<dbReference type="SUPFAM" id="SSF52540">
    <property type="entry name" value="P-loop containing nucleoside triphosphate hydrolases"/>
    <property type="match status" value="3"/>
</dbReference>
<feature type="region of interest" description="Disordered" evidence="6">
    <location>
        <begin position="2600"/>
        <end position="2624"/>
    </location>
</feature>
<feature type="region of interest" description="Disordered" evidence="6">
    <location>
        <begin position="262"/>
        <end position="314"/>
    </location>
</feature>
<accession>A0A072TFD3</accession>
<dbReference type="InterPro" id="IPR011119">
    <property type="entry name" value="Unchr_helicase_relaxase_TraI"/>
</dbReference>
<dbReference type="EMBL" id="KL403173">
    <property type="protein sequence ID" value="KEH15901.1"/>
    <property type="molecule type" value="Genomic_DNA"/>
</dbReference>
<evidence type="ECO:0000259" key="9">
    <source>
        <dbReference type="Pfam" id="PF03135"/>
    </source>
</evidence>
<proteinExistence type="predicted"/>
<feature type="transmembrane region" description="Helical" evidence="7">
    <location>
        <begin position="3053"/>
        <end position="3074"/>
    </location>
</feature>
<dbReference type="NCBIfam" id="TIGR03743">
    <property type="entry name" value="SXT_TraD"/>
    <property type="match status" value="1"/>
</dbReference>
<evidence type="ECO:0000256" key="6">
    <source>
        <dbReference type="SAM" id="MobiDB-lite"/>
    </source>
</evidence>
<dbReference type="InterPro" id="IPR022458">
    <property type="entry name" value="Conjugative_coupling_TraG/TraD"/>
</dbReference>
<evidence type="ECO:0000313" key="11">
    <source>
        <dbReference type="EMBL" id="KEH15901.1"/>
    </source>
</evidence>
<dbReference type="Gene3D" id="3.30.450.90">
    <property type="match status" value="1"/>
</dbReference>
<feature type="transmembrane region" description="Helical" evidence="7">
    <location>
        <begin position="1221"/>
        <end position="1241"/>
    </location>
</feature>
<feature type="transmembrane region" description="Helical" evidence="7">
    <location>
        <begin position="393"/>
        <end position="416"/>
    </location>
</feature>
<dbReference type="PANTHER" id="PTHR30258">
    <property type="entry name" value="TYPE II SECRETION SYSTEM PROTEIN GSPE-RELATED"/>
    <property type="match status" value="1"/>
</dbReference>
<organism evidence="11 13">
    <name type="scientific">Medicago truncatula</name>
    <name type="common">Barrel medic</name>
    <name type="synonym">Medicago tribuloides</name>
    <dbReference type="NCBI Taxonomy" id="3880"/>
    <lineage>
        <taxon>Eukaryota</taxon>
        <taxon>Viridiplantae</taxon>
        <taxon>Streptophyta</taxon>
        <taxon>Embryophyta</taxon>
        <taxon>Tracheophyta</taxon>
        <taxon>Spermatophyta</taxon>
        <taxon>Magnoliopsida</taxon>
        <taxon>eudicotyledons</taxon>
        <taxon>Gunneridae</taxon>
        <taxon>Pentapetalae</taxon>
        <taxon>rosids</taxon>
        <taxon>fabids</taxon>
        <taxon>Fabales</taxon>
        <taxon>Fabaceae</taxon>
        <taxon>Papilionoideae</taxon>
        <taxon>50 kb inversion clade</taxon>
        <taxon>NPAAA clade</taxon>
        <taxon>Hologalegina</taxon>
        <taxon>IRL clade</taxon>
        <taxon>Trifolieae</taxon>
        <taxon>Medicago</taxon>
    </lineage>
</organism>
<dbReference type="InterPro" id="IPR018145">
    <property type="entry name" value="CagE_TrbE_VirB_cntrl_dom"/>
</dbReference>
<feature type="transmembrane region" description="Helical" evidence="7">
    <location>
        <begin position="3108"/>
        <end position="3133"/>
    </location>
</feature>
<dbReference type="PANTHER" id="PTHR30258:SF3">
    <property type="entry name" value="SLL1921 PROTEIN"/>
    <property type="match status" value="1"/>
</dbReference>
<keyword evidence="4 7" id="KW-1133">Transmembrane helix</keyword>
<evidence type="ECO:0000313" key="12">
    <source>
        <dbReference type="EnsemblPlants" id="KEH15901"/>
    </source>
</evidence>
<reference evidence="12" key="3">
    <citation type="submission" date="2015-06" db="UniProtKB">
        <authorList>
            <consortium name="EnsemblPlants"/>
        </authorList>
    </citation>
    <scope>IDENTIFICATION</scope>
    <source>
        <strain evidence="12">cv. Jemalong A17</strain>
    </source>
</reference>
<dbReference type="CDD" id="cd01130">
    <property type="entry name" value="VirB11-like_ATPase"/>
    <property type="match status" value="1"/>
</dbReference>
<feature type="transmembrane region" description="Helical" evidence="7">
    <location>
        <begin position="422"/>
        <end position="438"/>
    </location>
</feature>
<dbReference type="Pfam" id="PF07514">
    <property type="entry name" value="TraI_2"/>
    <property type="match status" value="1"/>
</dbReference>
<dbReference type="GO" id="GO:0005524">
    <property type="term" value="F:ATP binding"/>
    <property type="evidence" value="ECO:0007669"/>
    <property type="project" value="UniProtKB-KW"/>
</dbReference>
<evidence type="ECO:0000259" key="10">
    <source>
        <dbReference type="Pfam" id="PF07514"/>
    </source>
</evidence>
<dbReference type="GO" id="GO:0016887">
    <property type="term" value="F:ATP hydrolysis activity"/>
    <property type="evidence" value="ECO:0000318"/>
    <property type="project" value="GO_Central"/>
</dbReference>
<feature type="transmembrane region" description="Helical" evidence="7">
    <location>
        <begin position="3187"/>
        <end position="3207"/>
    </location>
</feature>
<dbReference type="HOGENOM" id="CLU_225366_0_0_1"/>
<evidence type="ECO:0000313" key="13">
    <source>
        <dbReference type="Proteomes" id="UP000002051"/>
    </source>
</evidence>
<reference evidence="11 13" key="1">
    <citation type="journal article" date="2011" name="Nature">
        <title>The Medicago genome provides insight into the evolution of rhizobial symbioses.</title>
        <authorList>
            <person name="Young N.D."/>
            <person name="Debelle F."/>
            <person name="Oldroyd G.E."/>
            <person name="Geurts R."/>
            <person name="Cannon S.B."/>
            <person name="Udvardi M.K."/>
            <person name="Benedito V.A."/>
            <person name="Mayer K.F."/>
            <person name="Gouzy J."/>
            <person name="Schoof H."/>
            <person name="Van de Peer Y."/>
            <person name="Proost S."/>
            <person name="Cook D.R."/>
            <person name="Meyers B.C."/>
            <person name="Spannagl M."/>
            <person name="Cheung F."/>
            <person name="De Mita S."/>
            <person name="Krishnakumar V."/>
            <person name="Gundlach H."/>
            <person name="Zhou S."/>
            <person name="Mudge J."/>
            <person name="Bharti A.K."/>
            <person name="Murray J.D."/>
            <person name="Naoumkina M.A."/>
            <person name="Rosen B."/>
            <person name="Silverstein K.A."/>
            <person name="Tang H."/>
            <person name="Rombauts S."/>
            <person name="Zhao P.X."/>
            <person name="Zhou P."/>
            <person name="Barbe V."/>
            <person name="Bardou P."/>
            <person name="Bechner M."/>
            <person name="Bellec A."/>
            <person name="Berger A."/>
            <person name="Berges H."/>
            <person name="Bidwell S."/>
            <person name="Bisseling T."/>
            <person name="Choisne N."/>
            <person name="Couloux A."/>
            <person name="Denny R."/>
            <person name="Deshpande S."/>
            <person name="Dai X."/>
            <person name="Doyle J.J."/>
            <person name="Dudez A.M."/>
            <person name="Farmer A.D."/>
            <person name="Fouteau S."/>
            <person name="Franken C."/>
            <person name="Gibelin C."/>
            <person name="Gish J."/>
            <person name="Goldstein S."/>
            <person name="Gonzalez A.J."/>
            <person name="Green P.J."/>
            <person name="Hallab A."/>
            <person name="Hartog M."/>
            <person name="Hua A."/>
            <person name="Humphray S.J."/>
            <person name="Jeong D.H."/>
            <person name="Jing Y."/>
            <person name="Jocker A."/>
            <person name="Kenton S.M."/>
            <person name="Kim D.J."/>
            <person name="Klee K."/>
            <person name="Lai H."/>
            <person name="Lang C."/>
            <person name="Lin S."/>
            <person name="Macmil S.L."/>
            <person name="Magdelenat G."/>
            <person name="Matthews L."/>
            <person name="McCorrison J."/>
            <person name="Monaghan E.L."/>
            <person name="Mun J.H."/>
            <person name="Najar F.Z."/>
            <person name="Nicholson C."/>
            <person name="Noirot C."/>
            <person name="O'Bleness M."/>
            <person name="Paule C.R."/>
            <person name="Poulain J."/>
            <person name="Prion F."/>
            <person name="Qin B."/>
            <person name="Qu C."/>
            <person name="Retzel E.F."/>
            <person name="Riddle C."/>
            <person name="Sallet E."/>
            <person name="Samain S."/>
            <person name="Samson N."/>
            <person name="Sanders I."/>
            <person name="Saurat O."/>
            <person name="Scarpelli C."/>
            <person name="Schiex T."/>
            <person name="Segurens B."/>
            <person name="Severin A.J."/>
            <person name="Sherrier D.J."/>
            <person name="Shi R."/>
            <person name="Sims S."/>
            <person name="Singer S.R."/>
            <person name="Sinharoy S."/>
            <person name="Sterck L."/>
            <person name="Viollet A."/>
            <person name="Wang B.B."/>
            <person name="Wang K."/>
            <person name="Wang M."/>
            <person name="Wang X."/>
            <person name="Warfsmann J."/>
            <person name="Weissenbach J."/>
            <person name="White D.D."/>
            <person name="White J.D."/>
            <person name="Wiley G.B."/>
            <person name="Wincker P."/>
            <person name="Xing Y."/>
            <person name="Yang L."/>
            <person name="Yao Z."/>
            <person name="Ying F."/>
            <person name="Zhai J."/>
            <person name="Zhou L."/>
            <person name="Zuber A."/>
            <person name="Denarie J."/>
            <person name="Dixon R.A."/>
            <person name="May G.D."/>
            <person name="Schwartz D.C."/>
            <person name="Rogers J."/>
            <person name="Quetier F."/>
            <person name="Town C.D."/>
            <person name="Roe B.A."/>
        </authorList>
    </citation>
    <scope>NUCLEOTIDE SEQUENCE [LARGE SCALE GENOMIC DNA]</scope>
    <source>
        <strain evidence="11">A17</strain>
        <strain evidence="12 13">cv. Jemalong A17</strain>
    </source>
</reference>
<dbReference type="EnsemblPlants" id="KEH15901">
    <property type="protein sequence ID" value="KEH15901"/>
    <property type="gene ID" value="MTR_0448s0020"/>
</dbReference>
<dbReference type="InterPro" id="IPR022266">
    <property type="entry name" value="DtrJ-like"/>
</dbReference>
<sequence length="3238" mass="355426">MDFSLRPSSDLLRRIEAETGLLTRIRSSSEAKPEVFENYWQPLIDAVADYVQECPLEQICFSEPGGLLRYALMSGYYALQIGNQQFFTGKHGAEQRRLLVPQYRFAVFYSTLAGIPALMHSRLIVRAGGKTWTPFHSQPALCNWVRAQQTSKFTIEWRLEELKVSPSNAVAWAADVVGIGTWQNLAEEVALLAHDAIHRIESTTGESPVTTCVRQAYRTAREFETRAMTGRYQKTTPPDGVTPATIQSFGEQLVAKPTAPSIAVPKPADAANAPPATPVDSPVNPTANVEQGASAAAIEKAPPEPLPTKPAESVSSYPPIVLDIFKAICAQEDYEHLKKSCNETESGIVVPVTIFAKHDLRQSPKRHPDKSCARTSFSEYAVMKTYHDMFRPAYEIPAAVAWCAGGAVLIISWVFGPMPLEWAAFGVLFFFLAGQRWLQAADLFRFRLSLSGYRVEEITVDELMERSREMSSASKLYIGNGFEWDQEQAEISKHLLRRGKANIPPLPNWLPNRIVESMKPAGWKPVDDSKIGVPWIHGINPDEHPIGAGMETLTGHTLVTGTTRAGKTKFYEMLLTQLVHMGKTIIFVDPKGDKDIENRLRDECARTGRRFYYFHPAHPSRSIRLSILANWNNISDLASRIAEQVDANGSFQAFAWKTLYGIIRGELMDGRNPTIRSVKRWAQVGVEDLLESILRKWFHEHASSTWEQDAKSHANKNDPSAILAWISLYTRICQDQEIPFDETIDALCAMVKHSKEHYSKMIQVLEPLLEMLGSEEVGRMLSPDPTDVFDERDIMDTRKIIAEGAVLYVGLDSLSNTTIGSAIGSIILADLASVCGAIYNFEGKNDVHLFVDEASEALNAQLIQILNKGGGAGMQCYIATQTISDFIARMGSRDKAMQVGQLGAKQYKPPNGLFGIRFAKHECEGHCPRVRGFTNPATADELLRFHWGKLAVQGARANHKPLNRRRRNRRMNEITAAMVVPIAMSKVARDGMLFPKARDIWLEHALLEAASDNLAAHLSSALPGQDGPLLRDCLIDAVSAFRMNEKRGEAEAFVAYLVALLRRATDVFDLVVQARVADGIVSWDPLRESLQAFVTRNSDAAISVVRQETVGDATNDRNESIVLLVSRLMPEAIARRVVQHEDSFKIAPSEFEFVAGCRADVDGITESATEVFQSWFVHTGLVHLTVNDYRKAEASGYKGYAWAGSVMDGYMSRVWRYMYRVIWRWAAFWPFYAVGLAAIFVPCLIDGLVVRSIKRSEFGLYNPISFTLSGSAAAIFIGWLFFVPFSPWPLGHWIISALFLGLGLMTWFTATPDTTISPERCLELLGESMASKAHVMQVLKQNLGPLKDLFEDPAVTEVMVNPGGIVYAERAGEMLNIEDAGLAEVHITSAIRALAKSVDESVEANTPKTFISASVENLRIAGALSPASHGGPSLCIRKHQEEGARPNLGELVEKGMLTNAQAELLEQLFVHEKKNVMVGGPTGSGKTTLANALCMRIPPYERVISVEDSIELHPNLKHHVRYLTNATKGVTAQLVVQHTLRARPDRLIVGETRGAETFDLIRAFNSGHDGSLSTVHASSATDMLYAIEMLYQMSLPPDASLSPEAVRGYIARAVHVCVHVTRSVKQGEDGLSKVSRMSSVQAAVFVTVLLASQSVMAQGSVNVSGLCIIPQILKAIVAIVAVAAVLLWAIAHYTNKNDMADLTVKIGVPTVIASIAPNYPGDRQSEDVGRPQRCAYRGDLWDGRRRGISCVPVALVGSGLSDSWGIHRASLLQESISPRSLLNGDPKELRQDGRPLPPVATRDASWAGATAEGLWPGPAGLKEEERPLQELLPWMTYLTDYAILNKDGSILCGYEFYGLDPDNIDDERVDRAVEELERAINANFDERFTLWFTTKRKKAYRYLKQGFKNEVARRVDEAYARPFRNGAFYEMKHWLFVLYTGNTGVDGVMDRARHIEAEEQIAGPLAYMKAMSGSVSTASGLARDRRQLEMNWKSFEQILSAFIGATPALSFRRLPEREMDRVLFQLVNPASEYDIVERPVDEMLDSWIPADSVVVGSDVLRFTGNSGDRYAAIYGAKRWPTQSNPMLLENLLRSDNELVVSQIVRCMGKEASEKVLTEVRNFLKMTQHSLGATVMSKATGRKAESAPGKAELVADAEGALKRLTGGGPNAAYYNLSVMVFDRDREMLERRCANIERLFSLKRLLTLRERENLGPSYAAMLPGNWAWQARYHLMHVDNVADLAPIYTMNPGPNIHAHFSEVLKGRTPPHAMFIDSYGCQYRWVPHVGQVGHAILIAPTESGKTTFVNFCLSQFQKYGDVNTFIFDRDQSVKITTFLHGGKYLDYRAGSLRMNPFALDDGTEFGRVWVREFITRMLDLSGFVVKPKDRESIDEILTSMYDEAFPSPRTISTFSTLCSPEMTEALGEWTNGRAYGIFDNEENDFSLEAWTAIEMKELAAIPRLFEMFMEYAFRSIDLALDGRPTFIYLEEASFLLQIEAFAKKIGDWLKTFRKKNAFVWLTVQSPGAINGPVREDLIDNIKTTILMYNNKVESHREFYKKNFGLSDTQIDRVGRLRPRLEYMFVQDNFTRVVQTVFTPECLTDTRRPKKRIRTGSTTTSPKPRQSSELTMKTNLKLKKPSTLKLHSGLVAAALSFAISPAYAGGAGKIVFDPTNLVQNIQTAVHTLAQEQLQIESAVRQVQMLGNSIKNAGNTIKNLSGIRSIVDADQALSGLLNQWNVDKSLMSQLGGQANFVQGVMAQYAANPSNGSFTTFIQSLANQSAAGKQNATSLIANYTNMTEELQKTMNQRQSIASQNSGLLGTNDSIAITNASLDNIAEINQAALQGIQTLVRQEAYKQSVEAANTQSAQEANSNGSAMAQKAANSISGRMLVLLAISLLSVIPVQSRADIGGDLAGALGGGACSPLTPGDTANWTAVKNISNVILSPINSAQSTISSKANSMASSATPIALTLAGVLALSYFLWGILDSFAGSGESIMGIVVGALVPATIVAAALGSYSALVGTNGGIQGVLTSFTQAATGSSGQSGAVASFMQQIFNTLASAVVAFLQALGCIPLLKWTIGIIAQVILGSIIILAALILAVISVGELVGVMLTGILMVAIGVAVGPLFVACAVCRWSSDFFKGWLKFLLGASAYQMIISVVLTLVSSLLTAAQTQISSVNPATADSTSGLSIAGLLGLLGITWILTHLFKEIPRIASSLFGGGASGHASFNRAANSMAQA</sequence>
<evidence type="ECO:0000256" key="5">
    <source>
        <dbReference type="ARBA" id="ARBA00023136"/>
    </source>
</evidence>
<dbReference type="InterPro" id="IPR007688">
    <property type="entry name" value="Conjugal_tfr_TrbL/VirB6"/>
</dbReference>
<feature type="transmembrane region" description="Helical" evidence="7">
    <location>
        <begin position="1261"/>
        <end position="1283"/>
    </location>
</feature>
<reference evidence="11 13" key="2">
    <citation type="journal article" date="2014" name="BMC Genomics">
        <title>An improved genome release (version Mt4.0) for the model legume Medicago truncatula.</title>
        <authorList>
            <person name="Tang H."/>
            <person name="Krishnakumar V."/>
            <person name="Bidwell S."/>
            <person name="Rosen B."/>
            <person name="Chan A."/>
            <person name="Zhou S."/>
            <person name="Gentzbittel L."/>
            <person name="Childs K.L."/>
            <person name="Yandell M."/>
            <person name="Gundlach H."/>
            <person name="Mayer K.F."/>
            <person name="Schwartz D.C."/>
            <person name="Town C.D."/>
        </authorList>
    </citation>
    <scope>GENOME REANNOTATION</scope>
    <source>
        <strain evidence="11">A17</strain>
        <strain evidence="12 13">cv. Jemalong A17</strain>
    </source>
</reference>
<dbReference type="Proteomes" id="UP000002051">
    <property type="component" value="Unassembled WGS sequence"/>
</dbReference>
<feature type="transmembrane region" description="Helical" evidence="7">
    <location>
        <begin position="3081"/>
        <end position="3102"/>
    </location>
</feature>
<evidence type="ECO:0000256" key="2">
    <source>
        <dbReference type="ARBA" id="ARBA00022741"/>
    </source>
</evidence>
<dbReference type="CDD" id="cd01127">
    <property type="entry name" value="TrwB_TraG_TraD_VirD4"/>
    <property type="match status" value="1"/>
</dbReference>
<feature type="compositionally biased region" description="Polar residues" evidence="6">
    <location>
        <begin position="2610"/>
        <end position="2624"/>
    </location>
</feature>
<dbReference type="InterPro" id="IPR001482">
    <property type="entry name" value="T2SS/T4SS_dom"/>
</dbReference>
<gene>
    <name evidence="11" type="ORF">MTR_0448s0020</name>
</gene>
<dbReference type="InterPro" id="IPR027417">
    <property type="entry name" value="P-loop_NTPase"/>
</dbReference>
<feature type="transmembrane region" description="Helical" evidence="7">
    <location>
        <begin position="3145"/>
        <end position="3167"/>
    </location>
</feature>
<feature type="compositionally biased region" description="Low complexity" evidence="6">
    <location>
        <begin position="263"/>
        <end position="274"/>
    </location>
</feature>
<dbReference type="Pfam" id="PF14348">
    <property type="entry name" value="DtrJ-like"/>
    <property type="match status" value="1"/>
</dbReference>
<keyword evidence="5 7" id="KW-0472">Membrane</keyword>
<feature type="domain" description="Uncharacterised" evidence="10">
    <location>
        <begin position="16"/>
        <end position="225"/>
    </location>
</feature>
<keyword evidence="1 7" id="KW-0812">Transmembrane</keyword>
<dbReference type="Pfam" id="PF00437">
    <property type="entry name" value="T2SSE"/>
    <property type="match status" value="1"/>
</dbReference>
<keyword evidence="3" id="KW-0067">ATP-binding</keyword>
<dbReference type="GO" id="GO:0005886">
    <property type="term" value="C:plasma membrane"/>
    <property type="evidence" value="ECO:0000318"/>
    <property type="project" value="GO_Central"/>
</dbReference>
<dbReference type="Gene3D" id="1.10.3210.40">
    <property type="match status" value="1"/>
</dbReference>
<feature type="transmembrane region" description="Helical" evidence="7">
    <location>
        <begin position="2959"/>
        <end position="2981"/>
    </location>
</feature>
<feature type="transmembrane region" description="Helical" evidence="7">
    <location>
        <begin position="2993"/>
        <end position="3012"/>
    </location>
</feature>
<feature type="domain" description="CagE TrbE VirB component of type IV transporter system central" evidence="9">
    <location>
        <begin position="2039"/>
        <end position="2229"/>
    </location>
</feature>
<feature type="domain" description="Bacterial type II secretion system protein E" evidence="8">
    <location>
        <begin position="1400"/>
        <end position="1595"/>
    </location>
</feature>
<name>A0A072TFD3_MEDTR</name>
<protein>
    <submittedName>
        <fullName evidence="11">Conjugative coupling factor TraD, SXT/TOL subfamily protein</fullName>
    </submittedName>
</protein>
<evidence type="ECO:0000256" key="4">
    <source>
        <dbReference type="ARBA" id="ARBA00022989"/>
    </source>
</evidence>
<evidence type="ECO:0000256" key="3">
    <source>
        <dbReference type="ARBA" id="ARBA00022840"/>
    </source>
</evidence>
<feature type="transmembrane region" description="Helical" evidence="7">
    <location>
        <begin position="1672"/>
        <end position="1691"/>
    </location>
</feature>
<evidence type="ECO:0000259" key="8">
    <source>
        <dbReference type="Pfam" id="PF00437"/>
    </source>
</evidence>
<dbReference type="Gene3D" id="3.40.50.300">
    <property type="entry name" value="P-loop containing nucleotide triphosphate hydrolases"/>
    <property type="match status" value="4"/>
</dbReference>
<feature type="transmembrane region" description="Helical" evidence="7">
    <location>
        <begin position="1290"/>
        <end position="1310"/>
    </location>
</feature>
<dbReference type="Pfam" id="PF03135">
    <property type="entry name" value="CagE_TrbE_VirB"/>
    <property type="match status" value="1"/>
</dbReference>